<keyword evidence="1" id="KW-1133">Transmembrane helix</keyword>
<proteinExistence type="predicted"/>
<gene>
    <name evidence="2" type="ORF">J42TS3_33150</name>
</gene>
<dbReference type="Proteomes" id="UP000679992">
    <property type="component" value="Unassembled WGS sequence"/>
</dbReference>
<evidence type="ECO:0000313" key="2">
    <source>
        <dbReference type="EMBL" id="GIP54280.1"/>
    </source>
</evidence>
<keyword evidence="1" id="KW-0472">Membrane</keyword>
<accession>A0ABQ4MFT8</accession>
<comment type="caution">
    <text evidence="2">The sequence shown here is derived from an EMBL/GenBank/DDBJ whole genome shotgun (WGS) entry which is preliminary data.</text>
</comment>
<name>A0ABQ4MFT8_9BACL</name>
<feature type="transmembrane region" description="Helical" evidence="1">
    <location>
        <begin position="43"/>
        <end position="63"/>
    </location>
</feature>
<dbReference type="EMBL" id="BOSL01000010">
    <property type="protein sequence ID" value="GIP54280.1"/>
    <property type="molecule type" value="Genomic_DNA"/>
</dbReference>
<evidence type="ECO:0000256" key="1">
    <source>
        <dbReference type="SAM" id="Phobius"/>
    </source>
</evidence>
<feature type="transmembrane region" description="Helical" evidence="1">
    <location>
        <begin position="7"/>
        <end position="31"/>
    </location>
</feature>
<sequence>MRRRKHTIGIITILLLLVSLPAGAILGNLSLKLVDLTPVMQDVFILLSITICILASIIFYITFSKETKP</sequence>
<reference evidence="2 3" key="1">
    <citation type="submission" date="2021-03" db="EMBL/GenBank/DDBJ databases">
        <title>Antimicrobial resistance genes in bacteria isolated from Japanese honey, and their potential for conferring macrolide and lincosamide resistance in the American foulbrood pathogen Paenibacillus larvae.</title>
        <authorList>
            <person name="Okamoto M."/>
            <person name="Kumagai M."/>
            <person name="Kanamori H."/>
            <person name="Takamatsu D."/>
        </authorList>
    </citation>
    <scope>NUCLEOTIDE SEQUENCE [LARGE SCALE GENOMIC DNA]</scope>
    <source>
        <strain evidence="2 3">J42TS3</strain>
    </source>
</reference>
<organism evidence="2 3">
    <name type="scientific">Paenibacillus vini</name>
    <dbReference type="NCBI Taxonomy" id="1476024"/>
    <lineage>
        <taxon>Bacteria</taxon>
        <taxon>Bacillati</taxon>
        <taxon>Bacillota</taxon>
        <taxon>Bacilli</taxon>
        <taxon>Bacillales</taxon>
        <taxon>Paenibacillaceae</taxon>
        <taxon>Paenibacillus</taxon>
    </lineage>
</organism>
<keyword evidence="1" id="KW-0812">Transmembrane</keyword>
<keyword evidence="3" id="KW-1185">Reference proteome</keyword>
<protein>
    <submittedName>
        <fullName evidence="2">Uncharacterized protein</fullName>
    </submittedName>
</protein>
<evidence type="ECO:0000313" key="3">
    <source>
        <dbReference type="Proteomes" id="UP000679992"/>
    </source>
</evidence>